<sequence>WEKRRKRPTTLSPDSRGKNLKNIGIPHGRRGENIPQHFPRLPREKPEEYRDPAVEEEEKTSHNIFPDSRGKNLKNIRILQWEKRRKRPTIFSPTPEVVDSCRRECTVFAIPMLFIPNILQNFTLIIFSTTILERTSRAIQTMARGPHPARHGFSYGPLLSTDEVNEIRKLSLSRNTKKENLNISPLHATK</sequence>
<proteinExistence type="predicted"/>
<protein>
    <submittedName>
        <fullName evidence="2">Uncharacterized protein</fullName>
    </submittedName>
</protein>
<organism evidence="2 3">
    <name type="scientific">Diploptera punctata</name>
    <name type="common">Pacific beetle cockroach</name>
    <dbReference type="NCBI Taxonomy" id="6984"/>
    <lineage>
        <taxon>Eukaryota</taxon>
        <taxon>Metazoa</taxon>
        <taxon>Ecdysozoa</taxon>
        <taxon>Arthropoda</taxon>
        <taxon>Hexapoda</taxon>
        <taxon>Insecta</taxon>
        <taxon>Pterygota</taxon>
        <taxon>Neoptera</taxon>
        <taxon>Polyneoptera</taxon>
        <taxon>Dictyoptera</taxon>
        <taxon>Blattodea</taxon>
        <taxon>Blaberoidea</taxon>
        <taxon>Blaberidae</taxon>
        <taxon>Diplopterinae</taxon>
        <taxon>Diploptera</taxon>
    </lineage>
</organism>
<accession>A0AAD8AH45</accession>
<feature type="non-terminal residue" evidence="2">
    <location>
        <position position="190"/>
    </location>
</feature>
<evidence type="ECO:0000313" key="2">
    <source>
        <dbReference type="EMBL" id="KAJ9598516.1"/>
    </source>
</evidence>
<name>A0AAD8AH45_DIPPU</name>
<reference evidence="2" key="2">
    <citation type="submission" date="2023-05" db="EMBL/GenBank/DDBJ databases">
        <authorList>
            <person name="Fouks B."/>
        </authorList>
    </citation>
    <scope>NUCLEOTIDE SEQUENCE</scope>
    <source>
        <strain evidence="2">Stay&amp;Tobe</strain>
        <tissue evidence="2">Testes</tissue>
    </source>
</reference>
<feature type="non-terminal residue" evidence="2">
    <location>
        <position position="1"/>
    </location>
</feature>
<comment type="caution">
    <text evidence="2">The sequence shown here is derived from an EMBL/GenBank/DDBJ whole genome shotgun (WGS) entry which is preliminary data.</text>
</comment>
<dbReference type="EMBL" id="JASPKZ010001213">
    <property type="protein sequence ID" value="KAJ9598516.1"/>
    <property type="molecule type" value="Genomic_DNA"/>
</dbReference>
<dbReference type="AlphaFoldDB" id="A0AAD8AH45"/>
<feature type="region of interest" description="Disordered" evidence="1">
    <location>
        <begin position="1"/>
        <end position="67"/>
    </location>
</feature>
<reference evidence="2" key="1">
    <citation type="journal article" date="2023" name="IScience">
        <title>Live-bearing cockroach genome reveals convergent evolutionary mechanisms linked to viviparity in insects and beyond.</title>
        <authorList>
            <person name="Fouks B."/>
            <person name="Harrison M.C."/>
            <person name="Mikhailova A.A."/>
            <person name="Marchal E."/>
            <person name="English S."/>
            <person name="Carruthers M."/>
            <person name="Jennings E.C."/>
            <person name="Chiamaka E.L."/>
            <person name="Frigard R.A."/>
            <person name="Pippel M."/>
            <person name="Attardo G.M."/>
            <person name="Benoit J.B."/>
            <person name="Bornberg-Bauer E."/>
            <person name="Tobe S.S."/>
        </authorList>
    </citation>
    <scope>NUCLEOTIDE SEQUENCE</scope>
    <source>
        <strain evidence="2">Stay&amp;Tobe</strain>
    </source>
</reference>
<evidence type="ECO:0000313" key="3">
    <source>
        <dbReference type="Proteomes" id="UP001233999"/>
    </source>
</evidence>
<evidence type="ECO:0000256" key="1">
    <source>
        <dbReference type="SAM" id="MobiDB-lite"/>
    </source>
</evidence>
<feature type="compositionally biased region" description="Basic and acidic residues" evidence="1">
    <location>
        <begin position="41"/>
        <end position="53"/>
    </location>
</feature>
<dbReference type="Proteomes" id="UP001233999">
    <property type="component" value="Unassembled WGS sequence"/>
</dbReference>
<keyword evidence="3" id="KW-1185">Reference proteome</keyword>
<gene>
    <name evidence="2" type="ORF">L9F63_010806</name>
</gene>